<dbReference type="EMBL" id="JACHDB010000001">
    <property type="protein sequence ID" value="MBB5430298.1"/>
    <property type="molecule type" value="Genomic_DNA"/>
</dbReference>
<dbReference type="EC" id="1.1.1.1" evidence="3"/>
<dbReference type="InterPro" id="IPR013154">
    <property type="entry name" value="ADH-like_N"/>
</dbReference>
<comment type="similarity">
    <text evidence="2 9">Belongs to the zinc-containing alcohol dehydrogenase family.</text>
</comment>
<dbReference type="Proteomes" id="UP000572635">
    <property type="component" value="Unassembled WGS sequence"/>
</dbReference>
<evidence type="ECO:0000256" key="5">
    <source>
        <dbReference type="ARBA" id="ARBA00022833"/>
    </source>
</evidence>
<comment type="caution">
    <text evidence="11">The sequence shown here is derived from an EMBL/GenBank/DDBJ whole genome shotgun (WGS) entry which is preliminary data.</text>
</comment>
<evidence type="ECO:0000256" key="6">
    <source>
        <dbReference type="ARBA" id="ARBA00023002"/>
    </source>
</evidence>
<comment type="catalytic activity">
    <reaction evidence="7">
        <text>a secondary alcohol + NAD(+) = a ketone + NADH + H(+)</text>
        <dbReference type="Rhea" id="RHEA:10740"/>
        <dbReference type="ChEBI" id="CHEBI:15378"/>
        <dbReference type="ChEBI" id="CHEBI:17087"/>
        <dbReference type="ChEBI" id="CHEBI:35681"/>
        <dbReference type="ChEBI" id="CHEBI:57540"/>
        <dbReference type="ChEBI" id="CHEBI:57945"/>
        <dbReference type="EC" id="1.1.1.1"/>
    </reaction>
</comment>
<dbReference type="PANTHER" id="PTHR42940:SF8">
    <property type="entry name" value="VACUOLAR PROTEIN SORTING-ASSOCIATED PROTEIN 11"/>
    <property type="match status" value="1"/>
</dbReference>
<name>A0A7W8VBV9_9ACTN</name>
<dbReference type="InterPro" id="IPR036291">
    <property type="entry name" value="NAD(P)-bd_dom_sf"/>
</dbReference>
<comment type="cofactor">
    <cofactor evidence="1 9">
        <name>Zn(2+)</name>
        <dbReference type="ChEBI" id="CHEBI:29105"/>
    </cofactor>
</comment>
<dbReference type="Gene3D" id="3.40.50.720">
    <property type="entry name" value="NAD(P)-binding Rossmann-like Domain"/>
    <property type="match status" value="1"/>
</dbReference>
<dbReference type="PANTHER" id="PTHR42940">
    <property type="entry name" value="ALCOHOL DEHYDROGENASE 1-RELATED"/>
    <property type="match status" value="1"/>
</dbReference>
<dbReference type="PROSITE" id="PS00059">
    <property type="entry name" value="ADH_ZINC"/>
    <property type="match status" value="1"/>
</dbReference>
<feature type="domain" description="Enoyl reductase (ER)" evidence="10">
    <location>
        <begin position="10"/>
        <end position="342"/>
    </location>
</feature>
<protein>
    <recommendedName>
        <fullName evidence="3">alcohol dehydrogenase</fullName>
        <ecNumber evidence="3">1.1.1.1</ecNumber>
    </recommendedName>
</protein>
<evidence type="ECO:0000259" key="10">
    <source>
        <dbReference type="SMART" id="SM00829"/>
    </source>
</evidence>
<dbReference type="CDD" id="cd05284">
    <property type="entry name" value="arabinose_DH_like"/>
    <property type="match status" value="1"/>
</dbReference>
<dbReference type="GO" id="GO:0004022">
    <property type="term" value="F:alcohol dehydrogenase (NAD+) activity"/>
    <property type="evidence" value="ECO:0007669"/>
    <property type="project" value="UniProtKB-EC"/>
</dbReference>
<dbReference type="RefSeq" id="WP_184388073.1">
    <property type="nucleotide sequence ID" value="NZ_BAAAJD010000066.1"/>
</dbReference>
<evidence type="ECO:0000313" key="11">
    <source>
        <dbReference type="EMBL" id="MBB5430298.1"/>
    </source>
</evidence>
<dbReference type="Pfam" id="PF00107">
    <property type="entry name" value="ADH_zinc_N"/>
    <property type="match status" value="1"/>
</dbReference>
<keyword evidence="4 9" id="KW-0479">Metal-binding</keyword>
<evidence type="ECO:0000256" key="3">
    <source>
        <dbReference type="ARBA" id="ARBA00013190"/>
    </source>
</evidence>
<proteinExistence type="inferred from homology"/>
<dbReference type="InterPro" id="IPR013149">
    <property type="entry name" value="ADH-like_C"/>
</dbReference>
<dbReference type="InterPro" id="IPR020843">
    <property type="entry name" value="ER"/>
</dbReference>
<organism evidence="11 12">
    <name type="scientific">Nocardiopsis composta</name>
    <dbReference type="NCBI Taxonomy" id="157465"/>
    <lineage>
        <taxon>Bacteria</taxon>
        <taxon>Bacillati</taxon>
        <taxon>Actinomycetota</taxon>
        <taxon>Actinomycetes</taxon>
        <taxon>Streptosporangiales</taxon>
        <taxon>Nocardiopsidaceae</taxon>
        <taxon>Nocardiopsis</taxon>
    </lineage>
</organism>
<dbReference type="Gene3D" id="3.90.180.10">
    <property type="entry name" value="Medium-chain alcohol dehydrogenases, catalytic domain"/>
    <property type="match status" value="1"/>
</dbReference>
<evidence type="ECO:0000256" key="7">
    <source>
        <dbReference type="ARBA" id="ARBA00049164"/>
    </source>
</evidence>
<dbReference type="InterPro" id="IPR002328">
    <property type="entry name" value="ADH_Zn_CS"/>
</dbReference>
<dbReference type="AlphaFoldDB" id="A0A7W8VBV9"/>
<keyword evidence="12" id="KW-1185">Reference proteome</keyword>
<dbReference type="InterPro" id="IPR011032">
    <property type="entry name" value="GroES-like_sf"/>
</dbReference>
<reference evidence="11 12" key="1">
    <citation type="submission" date="2020-08" db="EMBL/GenBank/DDBJ databases">
        <title>Sequencing the genomes of 1000 actinobacteria strains.</title>
        <authorList>
            <person name="Klenk H.-P."/>
        </authorList>
    </citation>
    <scope>NUCLEOTIDE SEQUENCE [LARGE SCALE GENOMIC DNA]</scope>
    <source>
        <strain evidence="11 12">DSM 44551</strain>
    </source>
</reference>
<evidence type="ECO:0000313" key="12">
    <source>
        <dbReference type="Proteomes" id="UP000572635"/>
    </source>
</evidence>
<dbReference type="SUPFAM" id="SSF50129">
    <property type="entry name" value="GroES-like"/>
    <property type="match status" value="1"/>
</dbReference>
<dbReference type="GO" id="GO:0008270">
    <property type="term" value="F:zinc ion binding"/>
    <property type="evidence" value="ECO:0007669"/>
    <property type="project" value="InterPro"/>
</dbReference>
<evidence type="ECO:0000256" key="4">
    <source>
        <dbReference type="ARBA" id="ARBA00022723"/>
    </source>
</evidence>
<keyword evidence="5 9" id="KW-0862">Zinc</keyword>
<dbReference type="SMART" id="SM00829">
    <property type="entry name" value="PKS_ER"/>
    <property type="match status" value="1"/>
</dbReference>
<dbReference type="Pfam" id="PF08240">
    <property type="entry name" value="ADH_N"/>
    <property type="match status" value="1"/>
</dbReference>
<gene>
    <name evidence="11" type="ORF">HDA36_000382</name>
</gene>
<comment type="catalytic activity">
    <reaction evidence="8">
        <text>a primary alcohol + NAD(+) = an aldehyde + NADH + H(+)</text>
        <dbReference type="Rhea" id="RHEA:10736"/>
        <dbReference type="ChEBI" id="CHEBI:15378"/>
        <dbReference type="ChEBI" id="CHEBI:15734"/>
        <dbReference type="ChEBI" id="CHEBI:17478"/>
        <dbReference type="ChEBI" id="CHEBI:57540"/>
        <dbReference type="ChEBI" id="CHEBI:57945"/>
        <dbReference type="EC" id="1.1.1.1"/>
    </reaction>
</comment>
<evidence type="ECO:0000256" key="1">
    <source>
        <dbReference type="ARBA" id="ARBA00001947"/>
    </source>
</evidence>
<keyword evidence="6 11" id="KW-0560">Oxidoreductase</keyword>
<evidence type="ECO:0000256" key="2">
    <source>
        <dbReference type="ARBA" id="ARBA00008072"/>
    </source>
</evidence>
<evidence type="ECO:0000256" key="9">
    <source>
        <dbReference type="RuleBase" id="RU361277"/>
    </source>
</evidence>
<evidence type="ECO:0000256" key="8">
    <source>
        <dbReference type="ARBA" id="ARBA00049243"/>
    </source>
</evidence>
<dbReference type="SUPFAM" id="SSF51735">
    <property type="entry name" value="NAD(P)-binding Rossmann-fold domains"/>
    <property type="match status" value="1"/>
</dbReference>
<accession>A0A7W8VBV9</accession>
<sequence length="346" mass="35934">MRAVQYLEVGRAPEVVEVPVPEPGPGELLLRVTAAGVCHSDLAVMGMPAEVLPFPLPLTLGHEGAGVVEAVGPGVESVSAGEAVLVYGPWGCGVCRECSLGLENYCARADELGIRPPGLGRPGALADYMLVDDARHVVPLGDLDPVQAVPLTDAGLTPYHVIRRSAERLYPGSTAVVIGVGGLGHVAVQLLRAVTGARVVALDVREESLELAKRVGAHHVLRSDEAAVEGVRELTGGAGAQAVFDFVGAQPTVELGARMLAKDADLDIVGIGGGALPVGFGSVPYGTSVRVTYWGGRSELLELVDLARQGAVGVHVERYPLERGPEVYERMKAGRIQGRAVVVPGG</sequence>